<gene>
    <name evidence="5" type="ORF">COU01_02270</name>
</gene>
<dbReference type="InterPro" id="IPR003812">
    <property type="entry name" value="Fido"/>
</dbReference>
<dbReference type="EMBL" id="PFAT01000028">
    <property type="protein sequence ID" value="PIR92377.1"/>
    <property type="molecule type" value="Genomic_DNA"/>
</dbReference>
<organism evidence="5 6">
    <name type="scientific">Candidatus Falkowbacteria bacterium CG10_big_fil_rev_8_21_14_0_10_44_15</name>
    <dbReference type="NCBI Taxonomy" id="1974569"/>
    <lineage>
        <taxon>Bacteria</taxon>
        <taxon>Candidatus Falkowiibacteriota</taxon>
    </lineage>
</organism>
<evidence type="ECO:0000313" key="6">
    <source>
        <dbReference type="Proteomes" id="UP000228510"/>
    </source>
</evidence>
<evidence type="ECO:0000259" key="4">
    <source>
        <dbReference type="PROSITE" id="PS51459"/>
    </source>
</evidence>
<feature type="binding site" evidence="3">
    <location>
        <begin position="213"/>
        <end position="220"/>
    </location>
    <ligand>
        <name>ATP</name>
        <dbReference type="ChEBI" id="CHEBI:30616"/>
    </ligand>
</feature>
<feature type="binding site" evidence="1">
    <location>
        <position position="78"/>
    </location>
    <ligand>
        <name>ATP</name>
        <dbReference type="ChEBI" id="CHEBI:30616"/>
    </ligand>
</feature>
<dbReference type="AlphaFoldDB" id="A0A2H0UZY7"/>
<feature type="binding site" evidence="1">
    <location>
        <position position="209"/>
    </location>
    <ligand>
        <name>ATP</name>
        <dbReference type="ChEBI" id="CHEBI:30616"/>
    </ligand>
</feature>
<feature type="binding site" evidence="1">
    <location>
        <position position="251"/>
    </location>
    <ligand>
        <name>ATP</name>
        <dbReference type="ChEBI" id="CHEBI:30616"/>
    </ligand>
</feature>
<dbReference type="PIRSF" id="PIRSF038925">
    <property type="entry name" value="AMP-prot_trans"/>
    <property type="match status" value="1"/>
</dbReference>
<feature type="binding site" evidence="3">
    <location>
        <begin position="251"/>
        <end position="252"/>
    </location>
    <ligand>
        <name>ATP</name>
        <dbReference type="ChEBI" id="CHEBI:30616"/>
    </ligand>
</feature>
<dbReference type="Pfam" id="PF13784">
    <property type="entry name" value="Fic_N"/>
    <property type="match status" value="1"/>
</dbReference>
<dbReference type="Gene3D" id="1.10.3290.10">
    <property type="entry name" value="Fido-like domain"/>
    <property type="match status" value="1"/>
</dbReference>
<feature type="active site" evidence="2">
    <location>
        <position position="209"/>
    </location>
</feature>
<dbReference type="Proteomes" id="UP000228510">
    <property type="component" value="Unassembled WGS sequence"/>
</dbReference>
<dbReference type="PANTHER" id="PTHR13504:SF38">
    <property type="entry name" value="FIDO DOMAIN-CONTAINING PROTEIN"/>
    <property type="match status" value="1"/>
</dbReference>
<reference evidence="6" key="1">
    <citation type="submission" date="2017-09" db="EMBL/GenBank/DDBJ databases">
        <title>Depth-based differentiation of microbial function through sediment-hosted aquifers and enrichment of novel symbionts in the deep terrestrial subsurface.</title>
        <authorList>
            <person name="Probst A.J."/>
            <person name="Ladd B."/>
            <person name="Jarett J.K."/>
            <person name="Geller-Mcgrath D.E."/>
            <person name="Sieber C.M.K."/>
            <person name="Emerson J.B."/>
            <person name="Anantharaman K."/>
            <person name="Thomas B.C."/>
            <person name="Malmstrom R."/>
            <person name="Stieglmeier M."/>
            <person name="Klingl A."/>
            <person name="Woyke T."/>
            <person name="Ryan C.M."/>
            <person name="Banfield J.F."/>
        </authorList>
    </citation>
    <scope>NUCLEOTIDE SEQUENCE [LARGE SCALE GENOMIC DNA]</scope>
</reference>
<accession>A0A2H0UZY7</accession>
<dbReference type="SUPFAM" id="SSF140931">
    <property type="entry name" value="Fic-like"/>
    <property type="match status" value="1"/>
</dbReference>
<evidence type="ECO:0000256" key="2">
    <source>
        <dbReference type="PIRSR" id="PIRSR640198-1"/>
    </source>
</evidence>
<feature type="binding site" evidence="3">
    <location>
        <position position="259"/>
    </location>
    <ligand>
        <name>ATP</name>
        <dbReference type="ChEBI" id="CHEBI:30616"/>
    </ligand>
</feature>
<dbReference type="PANTHER" id="PTHR13504">
    <property type="entry name" value="FIDO DOMAIN-CONTAINING PROTEIN DDB_G0283145"/>
    <property type="match status" value="1"/>
</dbReference>
<dbReference type="Pfam" id="PF02661">
    <property type="entry name" value="Fic"/>
    <property type="match status" value="1"/>
</dbReference>
<sequence length="364" mass="41125">MKIEIGKIIKQKGGFSAFVPNPFPPKGLFSFPQIILLKTADADRLVGKLDGITHTLPDVDFFLSMFVAKDATSSAQIEGTKATFIDALEKEVGVATKVTDADDILYYIKALHYGIERLNNFPLSLRLIRDIHSQLMTGARASHFSDPGEFRKSQNWIGGTLPTNALFVPPPVEEMKNALNDFEKFLHDEKNILPLLHIGLMHAQFETIHPFLDGNGRTGRLLISILLCHRSMLERPVLFLSSYFKKHQKIYYQKLNDYNGGDIKSWIDFFLDGVIETANDSIAVSKSITKLREEDMAKIQALAKRESESGVLVLQKLYKQPIVSTKTIMGWTDFSRVGSQKLIDRFVNLGILEQKDEKETYDKT</sequence>
<dbReference type="PROSITE" id="PS51459">
    <property type="entry name" value="FIDO"/>
    <property type="match status" value="1"/>
</dbReference>
<keyword evidence="1" id="KW-0067">ATP-binding</keyword>
<name>A0A2H0UZY7_9BACT</name>
<proteinExistence type="predicted"/>
<dbReference type="GO" id="GO:0005524">
    <property type="term" value="F:ATP binding"/>
    <property type="evidence" value="ECO:0007669"/>
    <property type="project" value="UniProtKB-KW"/>
</dbReference>
<evidence type="ECO:0000313" key="5">
    <source>
        <dbReference type="EMBL" id="PIR92377.1"/>
    </source>
</evidence>
<dbReference type="InterPro" id="IPR040198">
    <property type="entry name" value="Fido_containing"/>
</dbReference>
<keyword evidence="1" id="KW-0547">Nucleotide-binding</keyword>
<dbReference type="InterPro" id="IPR036597">
    <property type="entry name" value="Fido-like_dom_sf"/>
</dbReference>
<dbReference type="InterPro" id="IPR026287">
    <property type="entry name" value="SoFic-like"/>
</dbReference>
<feature type="domain" description="Fido" evidence="4">
    <location>
        <begin position="123"/>
        <end position="272"/>
    </location>
</feature>
<feature type="non-terminal residue" evidence="5">
    <location>
        <position position="364"/>
    </location>
</feature>
<feature type="binding site" evidence="1">
    <location>
        <begin position="214"/>
        <end position="220"/>
    </location>
    <ligand>
        <name>ATP</name>
        <dbReference type="ChEBI" id="CHEBI:30616"/>
    </ligand>
</feature>
<evidence type="ECO:0000256" key="3">
    <source>
        <dbReference type="PIRSR" id="PIRSR640198-2"/>
    </source>
</evidence>
<comment type="caution">
    <text evidence="5">The sequence shown here is derived from an EMBL/GenBank/DDBJ whole genome shotgun (WGS) entry which is preliminary data.</text>
</comment>
<evidence type="ECO:0000256" key="1">
    <source>
        <dbReference type="PIRSR" id="PIRSR038925-1"/>
    </source>
</evidence>
<dbReference type="InterPro" id="IPR025758">
    <property type="entry name" value="Fic/DOC_N"/>
</dbReference>
<protein>
    <submittedName>
        <fullName evidence="5">Cell filamentation protein Fic</fullName>
    </submittedName>
</protein>